<dbReference type="STRING" id="1441095.AM592_21015"/>
<evidence type="ECO:0000256" key="3">
    <source>
        <dbReference type="ARBA" id="ARBA00022840"/>
    </source>
</evidence>
<evidence type="ECO:0000313" key="6">
    <source>
        <dbReference type="Proteomes" id="UP000067625"/>
    </source>
</evidence>
<dbReference type="PROSITE" id="PS00211">
    <property type="entry name" value="ABC_TRANSPORTER_1"/>
    <property type="match status" value="1"/>
</dbReference>
<dbReference type="SMART" id="SM00382">
    <property type="entry name" value="AAA"/>
    <property type="match status" value="1"/>
</dbReference>
<dbReference type="InterPro" id="IPR051782">
    <property type="entry name" value="ABC_Transporter_VariousFunc"/>
</dbReference>
<dbReference type="GO" id="GO:0016887">
    <property type="term" value="F:ATP hydrolysis activity"/>
    <property type="evidence" value="ECO:0007669"/>
    <property type="project" value="InterPro"/>
</dbReference>
<organism evidence="5 6">
    <name type="scientific">Bacillus gobiensis</name>
    <dbReference type="NCBI Taxonomy" id="1441095"/>
    <lineage>
        <taxon>Bacteria</taxon>
        <taxon>Bacillati</taxon>
        <taxon>Bacillota</taxon>
        <taxon>Bacilli</taxon>
        <taxon>Bacillales</taxon>
        <taxon>Bacillaceae</taxon>
        <taxon>Bacillus</taxon>
    </lineage>
</organism>
<dbReference type="PANTHER" id="PTHR42939">
    <property type="entry name" value="ABC TRANSPORTER ATP-BINDING PROTEIN ALBC-RELATED"/>
    <property type="match status" value="1"/>
</dbReference>
<dbReference type="EMBL" id="CP012600">
    <property type="protein sequence ID" value="ALC83724.1"/>
    <property type="molecule type" value="Genomic_DNA"/>
</dbReference>
<protein>
    <submittedName>
        <fullName evidence="5">Multidrug ABC transporter ATP-binding protein</fullName>
    </submittedName>
</protein>
<keyword evidence="2" id="KW-0547">Nucleotide-binding</keyword>
<dbReference type="RefSeq" id="WP_053605591.1">
    <property type="nucleotide sequence ID" value="NZ_CP012600.1"/>
</dbReference>
<dbReference type="Pfam" id="PF00005">
    <property type="entry name" value="ABC_tran"/>
    <property type="match status" value="1"/>
</dbReference>
<keyword evidence="3 5" id="KW-0067">ATP-binding</keyword>
<gene>
    <name evidence="5" type="ORF">AM592_21015</name>
</gene>
<name>A0A0M4FK93_9BACI</name>
<evidence type="ECO:0000256" key="2">
    <source>
        <dbReference type="ARBA" id="ARBA00022741"/>
    </source>
</evidence>
<dbReference type="Gene3D" id="3.40.50.300">
    <property type="entry name" value="P-loop containing nucleotide triphosphate hydrolases"/>
    <property type="match status" value="1"/>
</dbReference>
<evidence type="ECO:0000256" key="1">
    <source>
        <dbReference type="ARBA" id="ARBA00022448"/>
    </source>
</evidence>
<dbReference type="GO" id="GO:0005524">
    <property type="term" value="F:ATP binding"/>
    <property type="evidence" value="ECO:0007669"/>
    <property type="project" value="UniProtKB-KW"/>
</dbReference>
<accession>A0A0M4FK93</accession>
<feature type="domain" description="ABC transporter" evidence="4">
    <location>
        <begin position="2"/>
        <end position="227"/>
    </location>
</feature>
<dbReference type="SUPFAM" id="SSF52540">
    <property type="entry name" value="P-loop containing nucleoside triphosphate hydrolases"/>
    <property type="match status" value="1"/>
</dbReference>
<dbReference type="InterPro" id="IPR017871">
    <property type="entry name" value="ABC_transporter-like_CS"/>
</dbReference>
<sequence>MIDLQNVSYSYESSPVLKNLTLQEDEPVIMGLWGRNGAGKTTLMKLIAGLYAPEVGKVDVNGLKPYNNDKAQESICFMQEDHPFHPMWRIKDILQLAEHFYPDWNKETADHLMRVFQLPEKKRVGKFSKGMKTAVQLIIGISSHAKVTIFDEPTNGLDAVIRKKFYHELLQSYEDHPRLIMISSHHINEVQPLCESIAVVYDKKIKLYEPMEELRERGVFLTGDQKAIDQITSGMAVMEKDQLGSTAKVMVDAAYRKDIIERAKSLNISVEKPSLQDYLINITEPKKEELLWEGR</sequence>
<dbReference type="InterPro" id="IPR003439">
    <property type="entry name" value="ABC_transporter-like_ATP-bd"/>
</dbReference>
<proteinExistence type="predicted"/>
<dbReference type="CDD" id="cd03230">
    <property type="entry name" value="ABC_DR_subfamily_A"/>
    <property type="match status" value="1"/>
</dbReference>
<dbReference type="AlphaFoldDB" id="A0A0M4FK93"/>
<evidence type="ECO:0000259" key="4">
    <source>
        <dbReference type="PROSITE" id="PS50893"/>
    </source>
</evidence>
<dbReference type="InterPro" id="IPR003593">
    <property type="entry name" value="AAA+_ATPase"/>
</dbReference>
<dbReference type="PROSITE" id="PS50893">
    <property type="entry name" value="ABC_TRANSPORTER_2"/>
    <property type="match status" value="1"/>
</dbReference>
<keyword evidence="1" id="KW-0813">Transport</keyword>
<reference evidence="5 6" key="2">
    <citation type="journal article" date="2016" name="Int. J. Syst. Evol. Microbiol.">
        <title>Bacillus gobiensis sp. nov., isolated from a soil sample.</title>
        <authorList>
            <person name="Liu B."/>
            <person name="Liu G.H."/>
            <person name="Cetin S."/>
            <person name="Schumann P."/>
            <person name="Pan Z.Z."/>
            <person name="Chen Q.Q."/>
        </authorList>
    </citation>
    <scope>NUCLEOTIDE SEQUENCE [LARGE SCALE GENOMIC DNA]</scope>
    <source>
        <strain evidence="5 6">FJAT-4402</strain>
    </source>
</reference>
<dbReference type="OrthoDB" id="9804819at2"/>
<dbReference type="Proteomes" id="UP000067625">
    <property type="component" value="Chromosome"/>
</dbReference>
<evidence type="ECO:0000313" key="5">
    <source>
        <dbReference type="EMBL" id="ALC83724.1"/>
    </source>
</evidence>
<keyword evidence="6" id="KW-1185">Reference proteome</keyword>
<dbReference type="PANTHER" id="PTHR42939:SF1">
    <property type="entry name" value="ABC TRANSPORTER ATP-BINDING PROTEIN ALBC-RELATED"/>
    <property type="match status" value="1"/>
</dbReference>
<reference evidence="6" key="1">
    <citation type="submission" date="2015-08" db="EMBL/GenBank/DDBJ databases">
        <title>Genome sequencing project for genomic taxonomy and phylogenomics of Bacillus-like bacteria.</title>
        <authorList>
            <person name="Liu B."/>
            <person name="Wang J."/>
            <person name="Zhu Y."/>
            <person name="Liu G."/>
            <person name="Chen Q."/>
            <person name="Chen Z."/>
            <person name="Lan J."/>
            <person name="Che J."/>
            <person name="Ge C."/>
            <person name="Shi H."/>
            <person name="Pan Z."/>
            <person name="Liu X."/>
        </authorList>
    </citation>
    <scope>NUCLEOTIDE SEQUENCE [LARGE SCALE GENOMIC DNA]</scope>
    <source>
        <strain evidence="6">FJAT-4402</strain>
    </source>
</reference>
<dbReference type="InterPro" id="IPR027417">
    <property type="entry name" value="P-loop_NTPase"/>
</dbReference>
<dbReference type="PATRIC" id="fig|1441095.3.peg.4655"/>